<keyword evidence="4" id="KW-0963">Cytoplasm</keyword>
<dbReference type="PROSITE" id="PS51898">
    <property type="entry name" value="TYR_RECOMBINASE"/>
    <property type="match status" value="1"/>
</dbReference>
<dbReference type="InterPro" id="IPR050090">
    <property type="entry name" value="Tyrosine_recombinase_XerCD"/>
</dbReference>
<dbReference type="GO" id="GO:0051301">
    <property type="term" value="P:cell division"/>
    <property type="evidence" value="ECO:0007669"/>
    <property type="project" value="UniProtKB-KW"/>
</dbReference>
<keyword evidence="7" id="KW-0229">DNA integration</keyword>
<dbReference type="InterPro" id="IPR010998">
    <property type="entry name" value="Integrase_recombinase_N"/>
</dbReference>
<reference evidence="14" key="1">
    <citation type="journal article" date="2023" name="Int. J. Syst. Evol. Microbiol.">
        <title>&lt;i&gt;Holtiella tumoricola&lt;/i&gt; gen. nov. sp. nov., isolated from a human clinical sample.</title>
        <authorList>
            <person name="Allen-Vercoe E."/>
            <person name="Daigneault M.C."/>
            <person name="Vancuren S.J."/>
            <person name="Cochrane K."/>
            <person name="O'Neal L.L."/>
            <person name="Sankaranarayanan K."/>
            <person name="Lawson P.A."/>
        </authorList>
    </citation>
    <scope>NUCLEOTIDE SEQUENCE</scope>
    <source>
        <strain evidence="14">CC70A</strain>
    </source>
</reference>
<dbReference type="InterPro" id="IPR044068">
    <property type="entry name" value="CB"/>
</dbReference>
<evidence type="ECO:0000256" key="2">
    <source>
        <dbReference type="ARBA" id="ARBA00004496"/>
    </source>
</evidence>
<dbReference type="PANTHER" id="PTHR30349:SF77">
    <property type="entry name" value="TYROSINE RECOMBINASE XERC"/>
    <property type="match status" value="1"/>
</dbReference>
<dbReference type="InterPro" id="IPR004107">
    <property type="entry name" value="Integrase_SAM-like_N"/>
</dbReference>
<evidence type="ECO:0000256" key="1">
    <source>
        <dbReference type="ARBA" id="ARBA00003283"/>
    </source>
</evidence>
<comment type="function">
    <text evidence="1">Site-specific tyrosine recombinase, which acts by catalyzing the cutting and rejoining of the recombining DNA molecules.</text>
</comment>
<dbReference type="Gene3D" id="1.10.443.10">
    <property type="entry name" value="Intergrase catalytic core"/>
    <property type="match status" value="1"/>
</dbReference>
<keyword evidence="8 11" id="KW-0238">DNA-binding</keyword>
<evidence type="ECO:0000256" key="10">
    <source>
        <dbReference type="ARBA" id="ARBA00023306"/>
    </source>
</evidence>
<evidence type="ECO:0000256" key="11">
    <source>
        <dbReference type="PROSITE-ProRule" id="PRU01248"/>
    </source>
</evidence>
<comment type="caution">
    <text evidence="14">The sequence shown here is derived from an EMBL/GenBank/DDBJ whole genome shotgun (WGS) entry which is preliminary data.</text>
</comment>
<dbReference type="EMBL" id="JAQIFT010000048">
    <property type="protein sequence ID" value="MDA3732453.1"/>
    <property type="molecule type" value="Genomic_DNA"/>
</dbReference>
<accession>A0AA42J1V4</accession>
<keyword evidence="10" id="KW-0131">Cell cycle</keyword>
<dbReference type="PANTHER" id="PTHR30349">
    <property type="entry name" value="PHAGE INTEGRASE-RELATED"/>
    <property type="match status" value="1"/>
</dbReference>
<evidence type="ECO:0000313" key="14">
    <source>
        <dbReference type="EMBL" id="MDA3732453.1"/>
    </source>
</evidence>
<comment type="similarity">
    <text evidence="3">Belongs to the 'phage' integrase family.</text>
</comment>
<dbReference type="Pfam" id="PF00589">
    <property type="entry name" value="Phage_integrase"/>
    <property type="match status" value="1"/>
</dbReference>
<dbReference type="SUPFAM" id="SSF56349">
    <property type="entry name" value="DNA breaking-rejoining enzymes"/>
    <property type="match status" value="1"/>
</dbReference>
<evidence type="ECO:0000256" key="6">
    <source>
        <dbReference type="ARBA" id="ARBA00022829"/>
    </source>
</evidence>
<feature type="domain" description="Core-binding (CB)" evidence="13">
    <location>
        <begin position="5"/>
        <end position="93"/>
    </location>
</feature>
<protein>
    <submittedName>
        <fullName evidence="14">Tyrosine-type recombinase/integrase</fullName>
    </submittedName>
</protein>
<evidence type="ECO:0000256" key="9">
    <source>
        <dbReference type="ARBA" id="ARBA00023172"/>
    </source>
</evidence>
<dbReference type="Proteomes" id="UP001169242">
    <property type="component" value="Unassembled WGS sequence"/>
</dbReference>
<keyword evidence="15" id="KW-1185">Reference proteome</keyword>
<keyword evidence="9" id="KW-0233">DNA recombination</keyword>
<evidence type="ECO:0000259" key="12">
    <source>
        <dbReference type="PROSITE" id="PS51898"/>
    </source>
</evidence>
<dbReference type="GO" id="GO:0006310">
    <property type="term" value="P:DNA recombination"/>
    <property type="evidence" value="ECO:0007669"/>
    <property type="project" value="UniProtKB-KW"/>
</dbReference>
<dbReference type="InterPro" id="IPR011010">
    <property type="entry name" value="DNA_brk_join_enz"/>
</dbReference>
<dbReference type="AlphaFoldDB" id="A0AA42J1V4"/>
<evidence type="ECO:0000256" key="8">
    <source>
        <dbReference type="ARBA" id="ARBA00023125"/>
    </source>
</evidence>
<dbReference type="PROSITE" id="PS51900">
    <property type="entry name" value="CB"/>
    <property type="match status" value="1"/>
</dbReference>
<comment type="subcellular location">
    <subcellularLocation>
        <location evidence="2">Cytoplasm</location>
    </subcellularLocation>
</comment>
<dbReference type="RefSeq" id="WP_271012598.1">
    <property type="nucleotide sequence ID" value="NZ_JAQIFT010000048.1"/>
</dbReference>
<dbReference type="GO" id="GO:0015074">
    <property type="term" value="P:DNA integration"/>
    <property type="evidence" value="ECO:0007669"/>
    <property type="project" value="UniProtKB-KW"/>
</dbReference>
<organism evidence="14 15">
    <name type="scientific">Holtiella tumoricola</name>
    <dbReference type="NCBI Taxonomy" id="3018743"/>
    <lineage>
        <taxon>Bacteria</taxon>
        <taxon>Bacillati</taxon>
        <taxon>Bacillota</taxon>
        <taxon>Clostridia</taxon>
        <taxon>Lachnospirales</taxon>
        <taxon>Cellulosilyticaceae</taxon>
        <taxon>Holtiella</taxon>
    </lineage>
</organism>
<evidence type="ECO:0000313" key="15">
    <source>
        <dbReference type="Proteomes" id="UP001169242"/>
    </source>
</evidence>
<dbReference type="GO" id="GO:0005737">
    <property type="term" value="C:cytoplasm"/>
    <property type="evidence" value="ECO:0007669"/>
    <property type="project" value="UniProtKB-SubCell"/>
</dbReference>
<evidence type="ECO:0000259" key="13">
    <source>
        <dbReference type="PROSITE" id="PS51900"/>
    </source>
</evidence>
<evidence type="ECO:0000256" key="7">
    <source>
        <dbReference type="ARBA" id="ARBA00022908"/>
    </source>
</evidence>
<gene>
    <name evidence="14" type="ORF">PBV87_13250</name>
</gene>
<dbReference type="InterPro" id="IPR013762">
    <property type="entry name" value="Integrase-like_cat_sf"/>
</dbReference>
<evidence type="ECO:0000256" key="4">
    <source>
        <dbReference type="ARBA" id="ARBA00022490"/>
    </source>
</evidence>
<keyword evidence="5" id="KW-0132">Cell division</keyword>
<dbReference type="Gene3D" id="1.10.150.130">
    <property type="match status" value="1"/>
</dbReference>
<dbReference type="InterPro" id="IPR002104">
    <property type="entry name" value="Integrase_catalytic"/>
</dbReference>
<evidence type="ECO:0000256" key="3">
    <source>
        <dbReference type="ARBA" id="ARBA00008857"/>
    </source>
</evidence>
<keyword evidence="6" id="KW-0159">Chromosome partition</keyword>
<dbReference type="Pfam" id="PF02899">
    <property type="entry name" value="Phage_int_SAM_1"/>
    <property type="match status" value="1"/>
</dbReference>
<dbReference type="GO" id="GO:0003677">
    <property type="term" value="F:DNA binding"/>
    <property type="evidence" value="ECO:0007669"/>
    <property type="project" value="UniProtKB-UniRule"/>
</dbReference>
<proteinExistence type="inferred from homology"/>
<evidence type="ECO:0000256" key="5">
    <source>
        <dbReference type="ARBA" id="ARBA00022618"/>
    </source>
</evidence>
<name>A0AA42J1V4_9FIRM</name>
<sequence length="300" mass="35018">MTEMSQLTTYFEEYLGYLSAEKNVSKYTLDNYTSDFKIFTHFLLLKSLPLDMSKIKTRDLRNYLIYLKNDKEYQNESIRRKVNALRSFFYFLTEQEYIDKNPSLSIHAPKRVERLPIYMTEFELNLFLKTIESTGLKNALHDFCFFKLLAYTGLRRQEAINLNWSDINFGNNTITVNMGKCKKSRVVPMPESLSEKLWEYLQTRLPLSTQAVFLSEAGNRISPSITGTRFTKYLKRSGLTGKGFTMHKLRHTYASHLVLAGVDLLSVQQLLGHSDLNSTQVYTHINTQHLKKQIEKSPFR</sequence>
<dbReference type="GO" id="GO:0007059">
    <property type="term" value="P:chromosome segregation"/>
    <property type="evidence" value="ECO:0007669"/>
    <property type="project" value="UniProtKB-KW"/>
</dbReference>
<feature type="domain" description="Tyr recombinase" evidence="12">
    <location>
        <begin position="114"/>
        <end position="295"/>
    </location>
</feature>